<keyword evidence="2" id="KW-1185">Reference proteome</keyword>
<dbReference type="InParanoid" id="A0A0C3IJB2"/>
<organism evidence="1 2">
    <name type="scientific">Pisolithus tinctorius Marx 270</name>
    <dbReference type="NCBI Taxonomy" id="870435"/>
    <lineage>
        <taxon>Eukaryota</taxon>
        <taxon>Fungi</taxon>
        <taxon>Dikarya</taxon>
        <taxon>Basidiomycota</taxon>
        <taxon>Agaricomycotina</taxon>
        <taxon>Agaricomycetes</taxon>
        <taxon>Agaricomycetidae</taxon>
        <taxon>Boletales</taxon>
        <taxon>Sclerodermatineae</taxon>
        <taxon>Pisolithaceae</taxon>
        <taxon>Pisolithus</taxon>
    </lineage>
</organism>
<dbReference type="HOGENOM" id="CLU_2688836_0_0_1"/>
<reference evidence="2" key="2">
    <citation type="submission" date="2015-01" db="EMBL/GenBank/DDBJ databases">
        <title>Evolutionary Origins and Diversification of the Mycorrhizal Mutualists.</title>
        <authorList>
            <consortium name="DOE Joint Genome Institute"/>
            <consortium name="Mycorrhizal Genomics Consortium"/>
            <person name="Kohler A."/>
            <person name="Kuo A."/>
            <person name="Nagy L.G."/>
            <person name="Floudas D."/>
            <person name="Copeland A."/>
            <person name="Barry K.W."/>
            <person name="Cichocki N."/>
            <person name="Veneault-Fourrey C."/>
            <person name="LaButti K."/>
            <person name="Lindquist E.A."/>
            <person name="Lipzen A."/>
            <person name="Lundell T."/>
            <person name="Morin E."/>
            <person name="Murat C."/>
            <person name="Riley R."/>
            <person name="Ohm R."/>
            <person name="Sun H."/>
            <person name="Tunlid A."/>
            <person name="Henrissat B."/>
            <person name="Grigoriev I.V."/>
            <person name="Hibbett D.S."/>
            <person name="Martin F."/>
        </authorList>
    </citation>
    <scope>NUCLEOTIDE SEQUENCE [LARGE SCALE GENOMIC DNA]</scope>
    <source>
        <strain evidence="2">Marx 270</strain>
    </source>
</reference>
<evidence type="ECO:0000313" key="2">
    <source>
        <dbReference type="Proteomes" id="UP000054217"/>
    </source>
</evidence>
<protein>
    <submittedName>
        <fullName evidence="1">Uncharacterized protein</fullName>
    </submittedName>
</protein>
<proteinExistence type="predicted"/>
<dbReference type="EMBL" id="KN832035">
    <property type="protein sequence ID" value="KIN97082.1"/>
    <property type="molecule type" value="Genomic_DNA"/>
</dbReference>
<sequence length="74" mass="8107">MRLPFRLAVQVGGRCVAGRPNKKQSPYLNCCLQLFFIAEAYRVCVLLAPSHKPTVASGLGFSLSTSPTLLQWTP</sequence>
<gene>
    <name evidence="1" type="ORF">M404DRAFT_921177</name>
</gene>
<reference evidence="1 2" key="1">
    <citation type="submission" date="2014-04" db="EMBL/GenBank/DDBJ databases">
        <authorList>
            <consortium name="DOE Joint Genome Institute"/>
            <person name="Kuo A."/>
            <person name="Kohler A."/>
            <person name="Costa M.D."/>
            <person name="Nagy L.G."/>
            <person name="Floudas D."/>
            <person name="Copeland A."/>
            <person name="Barry K.W."/>
            <person name="Cichocki N."/>
            <person name="Veneault-Fourrey C."/>
            <person name="LaButti K."/>
            <person name="Lindquist E.A."/>
            <person name="Lipzen A."/>
            <person name="Lundell T."/>
            <person name="Morin E."/>
            <person name="Murat C."/>
            <person name="Sun H."/>
            <person name="Tunlid A."/>
            <person name="Henrissat B."/>
            <person name="Grigoriev I.V."/>
            <person name="Hibbett D.S."/>
            <person name="Martin F."/>
            <person name="Nordberg H.P."/>
            <person name="Cantor M.N."/>
            <person name="Hua S.X."/>
        </authorList>
    </citation>
    <scope>NUCLEOTIDE SEQUENCE [LARGE SCALE GENOMIC DNA]</scope>
    <source>
        <strain evidence="1 2">Marx 270</strain>
    </source>
</reference>
<evidence type="ECO:0000313" key="1">
    <source>
        <dbReference type="EMBL" id="KIN97082.1"/>
    </source>
</evidence>
<dbReference type="AlphaFoldDB" id="A0A0C3IJB2"/>
<accession>A0A0C3IJB2</accession>
<dbReference type="Proteomes" id="UP000054217">
    <property type="component" value="Unassembled WGS sequence"/>
</dbReference>
<name>A0A0C3IJB2_PISTI</name>